<dbReference type="Proteomes" id="UP000198823">
    <property type="component" value="Unassembled WGS sequence"/>
</dbReference>
<dbReference type="EMBL" id="FNAR01000002">
    <property type="protein sequence ID" value="SDD98225.1"/>
    <property type="molecule type" value="Genomic_DNA"/>
</dbReference>
<organism evidence="3 4">
    <name type="scientific">Bhargavaea beijingensis</name>
    <dbReference type="NCBI Taxonomy" id="426756"/>
    <lineage>
        <taxon>Bacteria</taxon>
        <taxon>Bacillati</taxon>
        <taxon>Bacillota</taxon>
        <taxon>Bacilli</taxon>
        <taxon>Bacillales</taxon>
        <taxon>Caryophanaceae</taxon>
        <taxon>Bhargavaea</taxon>
    </lineage>
</organism>
<sequence>MARDFLKDDLYFEKFIQDETARIEKYSKAIKMVIQQRGEHDDGVRVGYIILTGYYLSKLEALYSSSHPINEVRDFFLDVIGVLEKSWNGENYEEMLRMLSIGVMLDVANDQFDRLVGLVRKYNVQDGLLEFLIKGKEQGDKKNLSGELLYNRPYAKLADVIDNPDKEEQLKKLKLYLEKYWYTGHSDSGWYDSHKHRDPIYSGYWSFESGAVAKILKLDDSSLKDVPYYPYDMVHYKK</sequence>
<feature type="domain" description="PoNi N-terminal" evidence="1">
    <location>
        <begin position="3"/>
        <end position="116"/>
    </location>
</feature>
<feature type="domain" description="PoNi C-terminal" evidence="2">
    <location>
        <begin position="125"/>
        <end position="233"/>
    </location>
</feature>
<gene>
    <name evidence="3" type="ORF">SAMN04488126_102224</name>
</gene>
<proteinExistence type="predicted"/>
<evidence type="ECO:0000313" key="4">
    <source>
        <dbReference type="Proteomes" id="UP000198823"/>
    </source>
</evidence>
<protein>
    <recommendedName>
        <fullName evidence="5">PoNi C-terminal domain-containing protein</fullName>
    </recommendedName>
</protein>
<dbReference type="InterPro" id="IPR028983">
    <property type="entry name" value="PA2201-like_C"/>
</dbReference>
<evidence type="ECO:0000259" key="1">
    <source>
        <dbReference type="Pfam" id="PF08928"/>
    </source>
</evidence>
<dbReference type="STRING" id="426756.SAMN04488126_102224"/>
<dbReference type="InterPro" id="IPR015024">
    <property type="entry name" value="PoNi_N"/>
</dbReference>
<dbReference type="Gene3D" id="1.10.3920.10">
    <property type="entry name" value="PA2201 C-terminal domain-like"/>
    <property type="match status" value="1"/>
</dbReference>
<evidence type="ECO:0000259" key="2">
    <source>
        <dbReference type="Pfam" id="PF08929"/>
    </source>
</evidence>
<dbReference type="OrthoDB" id="2067926at2"/>
<name>A0A1G6Z8L3_9BACL</name>
<accession>A0A1G6Z8L3</accession>
<dbReference type="InterPro" id="IPR015025">
    <property type="entry name" value="PoNi_C"/>
</dbReference>
<dbReference type="Pfam" id="PF08928">
    <property type="entry name" value="PoNi_N"/>
    <property type="match status" value="1"/>
</dbReference>
<dbReference type="AlphaFoldDB" id="A0A1G6Z8L3"/>
<evidence type="ECO:0008006" key="5">
    <source>
        <dbReference type="Google" id="ProtNLM"/>
    </source>
</evidence>
<dbReference type="RefSeq" id="WP_092094380.1">
    <property type="nucleotide sequence ID" value="NZ_FNAR01000002.1"/>
</dbReference>
<dbReference type="SUPFAM" id="SSF140731">
    <property type="entry name" value="PA2201 C-terminal domain-like"/>
    <property type="match status" value="1"/>
</dbReference>
<reference evidence="3 4" key="1">
    <citation type="submission" date="2016-10" db="EMBL/GenBank/DDBJ databases">
        <authorList>
            <person name="de Groot N.N."/>
        </authorList>
    </citation>
    <scope>NUCLEOTIDE SEQUENCE [LARGE SCALE GENOMIC DNA]</scope>
    <source>
        <strain evidence="3 4">CGMCC 1.6762</strain>
    </source>
</reference>
<dbReference type="Pfam" id="PF08929">
    <property type="entry name" value="PoNi_C"/>
    <property type="match status" value="1"/>
</dbReference>
<evidence type="ECO:0000313" key="3">
    <source>
        <dbReference type="EMBL" id="SDD98225.1"/>
    </source>
</evidence>